<dbReference type="EMBL" id="CM042059">
    <property type="protein sequence ID" value="KAI3681481.1"/>
    <property type="molecule type" value="Genomic_DNA"/>
</dbReference>
<keyword evidence="2" id="KW-1185">Reference proteome</keyword>
<proteinExistence type="predicted"/>
<accession>A0ACB8Y9M1</accession>
<evidence type="ECO:0000313" key="1">
    <source>
        <dbReference type="EMBL" id="KAI3681481.1"/>
    </source>
</evidence>
<reference evidence="2" key="1">
    <citation type="journal article" date="2022" name="Mol. Ecol. Resour.">
        <title>The genomes of chicory, endive, great burdock and yacon provide insights into Asteraceae palaeo-polyploidization history and plant inulin production.</title>
        <authorList>
            <person name="Fan W."/>
            <person name="Wang S."/>
            <person name="Wang H."/>
            <person name="Wang A."/>
            <person name="Jiang F."/>
            <person name="Liu H."/>
            <person name="Zhao H."/>
            <person name="Xu D."/>
            <person name="Zhang Y."/>
        </authorList>
    </citation>
    <scope>NUCLEOTIDE SEQUENCE [LARGE SCALE GENOMIC DNA]</scope>
    <source>
        <strain evidence="2">cv. Niubang</strain>
    </source>
</reference>
<dbReference type="Proteomes" id="UP001055879">
    <property type="component" value="Linkage Group LG13"/>
</dbReference>
<name>A0ACB8Y9M1_ARCLA</name>
<sequence>MASRSFSSIHKKRGHKKEKEEKLSTCTACHLGLANSVGSAAHALLHRLSLSWHERNTQYPIPAKMYDLRPKRPRSAWPPRRSAYFTKRRGTGRRRKKNYPPVSLIISGVPVFPGPPLVPTSTVSLYPGTKQKRKTSPPQKCMISSQKGVQHEDFPGVHPS</sequence>
<organism evidence="1 2">
    <name type="scientific">Arctium lappa</name>
    <name type="common">Greater burdock</name>
    <name type="synonym">Lappa major</name>
    <dbReference type="NCBI Taxonomy" id="4217"/>
    <lineage>
        <taxon>Eukaryota</taxon>
        <taxon>Viridiplantae</taxon>
        <taxon>Streptophyta</taxon>
        <taxon>Embryophyta</taxon>
        <taxon>Tracheophyta</taxon>
        <taxon>Spermatophyta</taxon>
        <taxon>Magnoliopsida</taxon>
        <taxon>eudicotyledons</taxon>
        <taxon>Gunneridae</taxon>
        <taxon>Pentapetalae</taxon>
        <taxon>asterids</taxon>
        <taxon>campanulids</taxon>
        <taxon>Asterales</taxon>
        <taxon>Asteraceae</taxon>
        <taxon>Carduoideae</taxon>
        <taxon>Cardueae</taxon>
        <taxon>Arctiinae</taxon>
        <taxon>Arctium</taxon>
    </lineage>
</organism>
<protein>
    <submittedName>
        <fullName evidence="1">Uncharacterized protein</fullName>
    </submittedName>
</protein>
<reference evidence="1 2" key="2">
    <citation type="journal article" date="2022" name="Mol. Ecol. Resour.">
        <title>The genomes of chicory, endive, great burdock and yacon provide insights into Asteraceae paleo-polyploidization history and plant inulin production.</title>
        <authorList>
            <person name="Fan W."/>
            <person name="Wang S."/>
            <person name="Wang H."/>
            <person name="Wang A."/>
            <person name="Jiang F."/>
            <person name="Liu H."/>
            <person name="Zhao H."/>
            <person name="Xu D."/>
            <person name="Zhang Y."/>
        </authorList>
    </citation>
    <scope>NUCLEOTIDE SEQUENCE [LARGE SCALE GENOMIC DNA]</scope>
    <source>
        <strain evidence="2">cv. Niubang</strain>
    </source>
</reference>
<evidence type="ECO:0000313" key="2">
    <source>
        <dbReference type="Proteomes" id="UP001055879"/>
    </source>
</evidence>
<gene>
    <name evidence="1" type="ORF">L6452_36280</name>
</gene>
<comment type="caution">
    <text evidence="1">The sequence shown here is derived from an EMBL/GenBank/DDBJ whole genome shotgun (WGS) entry which is preliminary data.</text>
</comment>